<comment type="similarity">
    <text evidence="2 10">Belongs to the MscL family.</text>
</comment>
<dbReference type="Pfam" id="PF01741">
    <property type="entry name" value="MscL"/>
    <property type="match status" value="1"/>
</dbReference>
<keyword evidence="6 10" id="KW-1133">Transmembrane helix</keyword>
<dbReference type="HAMAP" id="MF_00115">
    <property type="entry name" value="MscL"/>
    <property type="match status" value="1"/>
</dbReference>
<evidence type="ECO:0000256" key="4">
    <source>
        <dbReference type="ARBA" id="ARBA00022475"/>
    </source>
</evidence>
<dbReference type="PANTHER" id="PTHR30266">
    <property type="entry name" value="MECHANOSENSITIVE CHANNEL MSCL"/>
    <property type="match status" value="1"/>
</dbReference>
<comment type="subcellular location">
    <subcellularLocation>
        <location evidence="10">Cell inner membrane</location>
        <topology evidence="10">Multi-pass membrane protein</topology>
    </subcellularLocation>
    <subcellularLocation>
        <location evidence="1">Cell membrane</location>
        <topology evidence="1">Multi-pass membrane protein</topology>
    </subcellularLocation>
</comment>
<proteinExistence type="inferred from homology"/>
<accession>A0ABY4E185</accession>
<dbReference type="InterPro" id="IPR036019">
    <property type="entry name" value="MscL_channel"/>
</dbReference>
<dbReference type="NCBIfam" id="TIGR00220">
    <property type="entry name" value="mscL"/>
    <property type="match status" value="1"/>
</dbReference>
<comment type="function">
    <text evidence="10">Channel that opens in response to stretch forces in the membrane lipid bilayer. May participate in the regulation of osmotic pressure changes within the cell.</text>
</comment>
<evidence type="ECO:0000256" key="5">
    <source>
        <dbReference type="ARBA" id="ARBA00022692"/>
    </source>
</evidence>
<evidence type="ECO:0000256" key="7">
    <source>
        <dbReference type="ARBA" id="ARBA00023065"/>
    </source>
</evidence>
<evidence type="ECO:0000256" key="10">
    <source>
        <dbReference type="HAMAP-Rule" id="MF_00115"/>
    </source>
</evidence>
<name>A0ABY4E185_9NEIS</name>
<dbReference type="EMBL" id="CP091511">
    <property type="protein sequence ID" value="UOO89014.1"/>
    <property type="molecule type" value="Genomic_DNA"/>
</dbReference>
<evidence type="ECO:0000256" key="8">
    <source>
        <dbReference type="ARBA" id="ARBA00023136"/>
    </source>
</evidence>
<reference evidence="11 12" key="1">
    <citation type="journal article" date="2022" name="Res Sq">
        <title>Evolution of multicellular longitudinally dividing oral cavity symbionts (Neisseriaceae).</title>
        <authorList>
            <person name="Nyongesa S."/>
            <person name="Weber P."/>
            <person name="Bernet E."/>
            <person name="Pullido F."/>
            <person name="Nieckarz M."/>
            <person name="Delaby M."/>
            <person name="Nieves C."/>
            <person name="Viehboeck T."/>
            <person name="Krause N."/>
            <person name="Rivera-Millot A."/>
            <person name="Nakamura A."/>
            <person name="Vischer N."/>
            <person name="VanNieuwenhze M."/>
            <person name="Brun Y."/>
            <person name="Cava F."/>
            <person name="Bulgheresi S."/>
            <person name="Veyrier F."/>
        </authorList>
    </citation>
    <scope>NUCLEOTIDE SEQUENCE [LARGE SCALE GENOMIC DNA]</scope>
    <source>
        <strain evidence="11 12">SN4</strain>
    </source>
</reference>
<evidence type="ECO:0000313" key="12">
    <source>
        <dbReference type="Proteomes" id="UP000832011"/>
    </source>
</evidence>
<evidence type="ECO:0000256" key="1">
    <source>
        <dbReference type="ARBA" id="ARBA00004651"/>
    </source>
</evidence>
<keyword evidence="5 10" id="KW-0812">Transmembrane</keyword>
<dbReference type="RefSeq" id="WP_058357312.1">
    <property type="nucleotide sequence ID" value="NZ_CABKVG010000010.1"/>
</dbReference>
<organism evidence="11 12">
    <name type="scientific">Vitreoscilla massiliensis</name>
    <dbReference type="NCBI Taxonomy" id="1689272"/>
    <lineage>
        <taxon>Bacteria</taxon>
        <taxon>Pseudomonadati</taxon>
        <taxon>Pseudomonadota</taxon>
        <taxon>Betaproteobacteria</taxon>
        <taxon>Neisseriales</taxon>
        <taxon>Neisseriaceae</taxon>
        <taxon>Vitreoscilla</taxon>
    </lineage>
</organism>
<protein>
    <recommendedName>
        <fullName evidence="10">Large-conductance mechanosensitive channel</fullName>
    </recommendedName>
</protein>
<dbReference type="Gene3D" id="1.10.1200.120">
    <property type="entry name" value="Large-conductance mechanosensitive channel, MscL, domain 1"/>
    <property type="match status" value="1"/>
</dbReference>
<dbReference type="SUPFAM" id="SSF81330">
    <property type="entry name" value="Gated mechanosensitive channel"/>
    <property type="match status" value="1"/>
</dbReference>
<dbReference type="Proteomes" id="UP000832011">
    <property type="component" value="Chromosome"/>
</dbReference>
<evidence type="ECO:0000256" key="3">
    <source>
        <dbReference type="ARBA" id="ARBA00022448"/>
    </source>
</evidence>
<dbReference type="PANTHER" id="PTHR30266:SF2">
    <property type="entry name" value="LARGE-CONDUCTANCE MECHANOSENSITIVE CHANNEL"/>
    <property type="match status" value="1"/>
</dbReference>
<dbReference type="PRINTS" id="PR01264">
    <property type="entry name" value="MECHCHANNEL"/>
</dbReference>
<keyword evidence="12" id="KW-1185">Reference proteome</keyword>
<dbReference type="InterPro" id="IPR037673">
    <property type="entry name" value="MSC/AndL"/>
</dbReference>
<dbReference type="InterPro" id="IPR019823">
    <property type="entry name" value="Mechanosensitive_channel_CS"/>
</dbReference>
<keyword evidence="9 10" id="KW-0407">Ion channel</keyword>
<keyword evidence="3 10" id="KW-0813">Transport</keyword>
<sequence>MVRKFGSELREFLMRGNVIDLAVGVVIGGAFGTIVKSLVDDVIMPPIGLLLNGVDFSNLFVVLKDGAKGAGDYSTIAAAKAAGAVTLNYGLFINAIIQFLIVGTAIFMLVRTVNKLHKAPAPEAAPETKDCPMCFTAIPAQAHRCPHCTSQLDGTTLDTSH</sequence>
<evidence type="ECO:0000256" key="6">
    <source>
        <dbReference type="ARBA" id="ARBA00022989"/>
    </source>
</evidence>
<keyword evidence="8 10" id="KW-0472">Membrane</keyword>
<evidence type="ECO:0000256" key="9">
    <source>
        <dbReference type="ARBA" id="ARBA00023303"/>
    </source>
</evidence>
<comment type="subunit">
    <text evidence="10">Homopentamer.</text>
</comment>
<evidence type="ECO:0000313" key="11">
    <source>
        <dbReference type="EMBL" id="UOO89014.1"/>
    </source>
</evidence>
<keyword evidence="4 10" id="KW-1003">Cell membrane</keyword>
<dbReference type="InterPro" id="IPR001185">
    <property type="entry name" value="MS_channel"/>
</dbReference>
<keyword evidence="7 10" id="KW-0406">Ion transport</keyword>
<dbReference type="PROSITE" id="PS01327">
    <property type="entry name" value="MSCL"/>
    <property type="match status" value="1"/>
</dbReference>
<keyword evidence="10" id="KW-0997">Cell inner membrane</keyword>
<gene>
    <name evidence="10 11" type="primary">mscL</name>
    <name evidence="11" type="ORF">LVJ82_16450</name>
</gene>
<feature type="transmembrane region" description="Helical" evidence="10">
    <location>
        <begin position="89"/>
        <end position="110"/>
    </location>
</feature>
<evidence type="ECO:0000256" key="2">
    <source>
        <dbReference type="ARBA" id="ARBA00007254"/>
    </source>
</evidence>
<feature type="transmembrane region" description="Helical" evidence="10">
    <location>
        <begin position="12"/>
        <end position="35"/>
    </location>
</feature>
<dbReference type="NCBIfam" id="NF001843">
    <property type="entry name" value="PRK00567.1-4"/>
    <property type="match status" value="1"/>
</dbReference>